<sequence length="103" mass="11864">MSQTEEKSRVSFRTDAKLKEEATKVLSDMQLDLTTAFNLFLDQVVKQNKLPFEITNETAEEKEIKEIRARVLEGLADVESNRGVDAESYLKQLNKKKETLENE</sequence>
<dbReference type="PANTHER" id="PTHR38781:SF1">
    <property type="entry name" value="ANTITOXIN DINJ-RELATED"/>
    <property type="match status" value="1"/>
</dbReference>
<dbReference type="Proteomes" id="UP000321425">
    <property type="component" value="Unassembled WGS sequence"/>
</dbReference>
<evidence type="ECO:0000256" key="2">
    <source>
        <dbReference type="ARBA" id="ARBA00022649"/>
    </source>
</evidence>
<dbReference type="Gene3D" id="1.10.1220.10">
    <property type="entry name" value="Met repressor-like"/>
    <property type="match status" value="1"/>
</dbReference>
<evidence type="ECO:0000313" key="5">
    <source>
        <dbReference type="Proteomes" id="UP000198548"/>
    </source>
</evidence>
<keyword evidence="2" id="KW-1277">Toxin-antitoxin system</keyword>
<reference evidence="3 6" key="2">
    <citation type="submission" date="2019-07" db="EMBL/GenBank/DDBJ databases">
        <title>Whole genome shotgun sequence of Alkalibacterium putridalgicola NBRC 103243.</title>
        <authorList>
            <person name="Hosoyama A."/>
            <person name="Uohara A."/>
            <person name="Ohji S."/>
            <person name="Ichikawa N."/>
        </authorList>
    </citation>
    <scope>NUCLEOTIDE SEQUENCE [LARGE SCALE GENOMIC DNA]</scope>
    <source>
        <strain evidence="3 6">NBRC 103243</strain>
    </source>
</reference>
<dbReference type="InterPro" id="IPR013321">
    <property type="entry name" value="Arc_rbn_hlx_hlx"/>
</dbReference>
<organism evidence="4 5">
    <name type="scientific">Alkalibacterium putridalgicola</name>
    <dbReference type="NCBI Taxonomy" id="426703"/>
    <lineage>
        <taxon>Bacteria</taxon>
        <taxon>Bacillati</taxon>
        <taxon>Bacillota</taxon>
        <taxon>Bacilli</taxon>
        <taxon>Lactobacillales</taxon>
        <taxon>Carnobacteriaceae</taxon>
        <taxon>Alkalibacterium</taxon>
    </lineage>
</organism>
<evidence type="ECO:0000313" key="6">
    <source>
        <dbReference type="Proteomes" id="UP000321425"/>
    </source>
</evidence>
<dbReference type="Pfam" id="PF04221">
    <property type="entry name" value="RelB"/>
    <property type="match status" value="1"/>
</dbReference>
<dbReference type="AlphaFoldDB" id="A0A1H7QWN1"/>
<comment type="similarity">
    <text evidence="1">Belongs to the RelB/DinJ antitoxin family.</text>
</comment>
<protein>
    <submittedName>
        <fullName evidence="4">DNA-damage-inducible protein J</fullName>
    </submittedName>
</protein>
<dbReference type="InterPro" id="IPR007337">
    <property type="entry name" value="RelB/DinJ"/>
</dbReference>
<evidence type="ECO:0000313" key="3">
    <source>
        <dbReference type="EMBL" id="GEK88973.1"/>
    </source>
</evidence>
<dbReference type="EMBL" id="BJUX01000009">
    <property type="protein sequence ID" value="GEK88973.1"/>
    <property type="molecule type" value="Genomic_DNA"/>
</dbReference>
<keyword evidence="6" id="KW-1185">Reference proteome</keyword>
<dbReference type="NCBIfam" id="TIGR02384">
    <property type="entry name" value="RelB_DinJ"/>
    <property type="match status" value="1"/>
</dbReference>
<dbReference type="OrthoDB" id="9808267at2"/>
<dbReference type="Proteomes" id="UP000198548">
    <property type="component" value="Unassembled WGS sequence"/>
</dbReference>
<dbReference type="RefSeq" id="WP_091486457.1">
    <property type="nucleotide sequence ID" value="NZ_BJUX01000009.1"/>
</dbReference>
<evidence type="ECO:0000313" key="4">
    <source>
        <dbReference type="EMBL" id="SEL52138.1"/>
    </source>
</evidence>
<proteinExistence type="inferred from homology"/>
<accession>A0A1H7QWN1</accession>
<gene>
    <name evidence="3" type="ORF">APU01nite_10120</name>
    <name evidence="4" type="ORF">SAMN04488100_10310</name>
</gene>
<dbReference type="GO" id="GO:0006355">
    <property type="term" value="P:regulation of DNA-templated transcription"/>
    <property type="evidence" value="ECO:0007669"/>
    <property type="project" value="InterPro"/>
</dbReference>
<dbReference type="GO" id="GO:0006351">
    <property type="term" value="P:DNA-templated transcription"/>
    <property type="evidence" value="ECO:0007669"/>
    <property type="project" value="TreeGrafter"/>
</dbReference>
<name>A0A1H7QWN1_9LACT</name>
<dbReference type="EMBL" id="FOBL01000003">
    <property type="protein sequence ID" value="SEL52138.1"/>
    <property type="molecule type" value="Genomic_DNA"/>
</dbReference>
<evidence type="ECO:0000256" key="1">
    <source>
        <dbReference type="ARBA" id="ARBA00010562"/>
    </source>
</evidence>
<dbReference type="PANTHER" id="PTHR38781">
    <property type="entry name" value="ANTITOXIN DINJ-RELATED"/>
    <property type="match status" value="1"/>
</dbReference>
<reference evidence="4 5" key="1">
    <citation type="submission" date="2016-10" db="EMBL/GenBank/DDBJ databases">
        <authorList>
            <person name="de Groot N.N."/>
        </authorList>
    </citation>
    <scope>NUCLEOTIDE SEQUENCE [LARGE SCALE GENOMIC DNA]</scope>
    <source>
        <strain evidence="4 5">DSM 19182</strain>
    </source>
</reference>